<evidence type="ECO:0000256" key="2">
    <source>
        <dbReference type="SAM" id="SignalP"/>
    </source>
</evidence>
<organism evidence="3 4">
    <name type="scientific">Saccharopolyspora taberi</name>
    <dbReference type="NCBI Taxonomy" id="60895"/>
    <lineage>
        <taxon>Bacteria</taxon>
        <taxon>Bacillati</taxon>
        <taxon>Actinomycetota</taxon>
        <taxon>Actinomycetes</taxon>
        <taxon>Pseudonocardiales</taxon>
        <taxon>Pseudonocardiaceae</taxon>
        <taxon>Saccharopolyspora</taxon>
    </lineage>
</organism>
<gene>
    <name evidence="3" type="ORF">GCM10010470_60680</name>
</gene>
<comment type="caution">
    <text evidence="3">The sequence shown here is derived from an EMBL/GenBank/DDBJ whole genome shotgun (WGS) entry which is preliminary data.</text>
</comment>
<dbReference type="EMBL" id="BAAAUX010000031">
    <property type="protein sequence ID" value="GAA2817105.1"/>
    <property type="molecule type" value="Genomic_DNA"/>
</dbReference>
<feature type="region of interest" description="Disordered" evidence="1">
    <location>
        <begin position="74"/>
        <end position="94"/>
    </location>
</feature>
<dbReference type="PROSITE" id="PS51257">
    <property type="entry name" value="PROKAR_LIPOPROTEIN"/>
    <property type="match status" value="1"/>
</dbReference>
<sequence length="188" mass="19395">MNLTRSSRALTLPIGLASVLSGCAMAIPGEPIPAAGFQDSERTSAPAADVRIPQPRRTDVDPCALLAPEDLALAGGATGPPRPGNPTPRTCSHPVGGGPQDAAAAGYHVPLAEAAARQSRGVPVDIEGYSSWLYCEYIEAHQTCTATTAVRRDQTLVTLLSKQGATAADTSDQLFRLTKAALGRLPAA</sequence>
<reference evidence="3 4" key="1">
    <citation type="journal article" date="2019" name="Int. J. Syst. Evol. Microbiol.">
        <title>The Global Catalogue of Microorganisms (GCM) 10K type strain sequencing project: providing services to taxonomists for standard genome sequencing and annotation.</title>
        <authorList>
            <consortium name="The Broad Institute Genomics Platform"/>
            <consortium name="The Broad Institute Genome Sequencing Center for Infectious Disease"/>
            <person name="Wu L."/>
            <person name="Ma J."/>
        </authorList>
    </citation>
    <scope>NUCLEOTIDE SEQUENCE [LARGE SCALE GENOMIC DNA]</scope>
    <source>
        <strain evidence="3 4">JCM 9383</strain>
    </source>
</reference>
<evidence type="ECO:0000313" key="3">
    <source>
        <dbReference type="EMBL" id="GAA2817105.1"/>
    </source>
</evidence>
<feature type="signal peptide" evidence="2">
    <location>
        <begin position="1"/>
        <end position="26"/>
    </location>
</feature>
<evidence type="ECO:0008006" key="5">
    <source>
        <dbReference type="Google" id="ProtNLM"/>
    </source>
</evidence>
<evidence type="ECO:0000256" key="1">
    <source>
        <dbReference type="SAM" id="MobiDB-lite"/>
    </source>
</evidence>
<proteinExistence type="predicted"/>
<name>A0ABN3VMX1_9PSEU</name>
<feature type="chain" id="PRO_5046926616" description="DUF3558 domain-containing protein" evidence="2">
    <location>
        <begin position="27"/>
        <end position="188"/>
    </location>
</feature>
<evidence type="ECO:0000313" key="4">
    <source>
        <dbReference type="Proteomes" id="UP001500979"/>
    </source>
</evidence>
<protein>
    <recommendedName>
        <fullName evidence="5">DUF3558 domain-containing protein</fullName>
    </recommendedName>
</protein>
<dbReference type="InterPro" id="IPR024520">
    <property type="entry name" value="DUF3558"/>
</dbReference>
<keyword evidence="4" id="KW-1185">Reference proteome</keyword>
<dbReference type="Pfam" id="PF12079">
    <property type="entry name" value="DUF3558"/>
    <property type="match status" value="1"/>
</dbReference>
<keyword evidence="2" id="KW-0732">Signal</keyword>
<dbReference type="Proteomes" id="UP001500979">
    <property type="component" value="Unassembled WGS sequence"/>
</dbReference>
<dbReference type="RefSeq" id="WP_344685606.1">
    <property type="nucleotide sequence ID" value="NZ_BAAAUX010000031.1"/>
</dbReference>
<accession>A0ABN3VMX1</accession>